<feature type="compositionally biased region" description="Basic and acidic residues" evidence="1">
    <location>
        <begin position="1"/>
        <end position="30"/>
    </location>
</feature>
<evidence type="ECO:0000313" key="4">
    <source>
        <dbReference type="Proteomes" id="UP000193553"/>
    </source>
</evidence>
<evidence type="ECO:0000313" key="3">
    <source>
        <dbReference type="EMBL" id="OSJ20914.1"/>
    </source>
</evidence>
<keyword evidence="5" id="KW-1185">Reference proteome</keyword>
<name>A0A1X3DU71_9BRAD</name>
<gene>
    <name evidence="3" type="ORF">BST63_34795</name>
    <name evidence="2" type="ORF">BSZ18_36785</name>
</gene>
<protein>
    <submittedName>
        <fullName evidence="2">Uncharacterized protein</fullName>
    </submittedName>
</protein>
<dbReference type="Proteomes" id="UP000193884">
    <property type="component" value="Unassembled WGS sequence"/>
</dbReference>
<dbReference type="EMBL" id="NAFK01000177">
    <property type="protein sequence ID" value="OSJ20914.1"/>
    <property type="molecule type" value="Genomic_DNA"/>
</dbReference>
<reference evidence="4 5" key="1">
    <citation type="submission" date="2017-03" db="EMBL/GenBank/DDBJ databases">
        <title>Whole genome sequences of fourteen strains of Bradyrhizobium canariense and one strain of Bradyrhizobium japonicum isolated from Lupinus (Papilionoideae: Genisteae) species in Algeria.</title>
        <authorList>
            <person name="Crovadore J."/>
            <person name="Chekireb D."/>
            <person name="Brachmann A."/>
            <person name="Chablais R."/>
            <person name="Cochard B."/>
            <person name="Lefort F."/>
        </authorList>
    </citation>
    <scope>NUCLEOTIDE SEQUENCE [LARGE SCALE GENOMIC DNA]</scope>
    <source>
        <strain evidence="2 4">UBMA195</strain>
        <strain evidence="3 5">UBMAN05</strain>
    </source>
</reference>
<comment type="caution">
    <text evidence="2">The sequence shown here is derived from an EMBL/GenBank/DDBJ whole genome shotgun (WGS) entry which is preliminary data.</text>
</comment>
<evidence type="ECO:0000313" key="2">
    <source>
        <dbReference type="EMBL" id="OSJ02369.1"/>
    </source>
</evidence>
<organism evidence="2 4">
    <name type="scientific">Bradyrhizobium canariense</name>
    <dbReference type="NCBI Taxonomy" id="255045"/>
    <lineage>
        <taxon>Bacteria</taxon>
        <taxon>Pseudomonadati</taxon>
        <taxon>Pseudomonadota</taxon>
        <taxon>Alphaproteobacteria</taxon>
        <taxon>Hyphomicrobiales</taxon>
        <taxon>Nitrobacteraceae</taxon>
        <taxon>Bradyrhizobium</taxon>
    </lineage>
</organism>
<dbReference type="EMBL" id="NAFI01000189">
    <property type="protein sequence ID" value="OSJ02369.1"/>
    <property type="molecule type" value="Genomic_DNA"/>
</dbReference>
<evidence type="ECO:0000256" key="1">
    <source>
        <dbReference type="SAM" id="MobiDB-lite"/>
    </source>
</evidence>
<proteinExistence type="predicted"/>
<dbReference type="OrthoDB" id="7996844at2"/>
<sequence>MQGKKTHEQQVRILERKPDVPDARELERALGHNPENTAVHRARPEARQSEFPVSRGGLNQESDHNKHNDSGQSGHKPPKPTPAQQKH</sequence>
<dbReference type="RefSeq" id="WP_018459305.1">
    <property type="nucleotide sequence ID" value="NZ_JAFBBN010000001.1"/>
</dbReference>
<evidence type="ECO:0000313" key="5">
    <source>
        <dbReference type="Proteomes" id="UP000193884"/>
    </source>
</evidence>
<accession>A0A1X3DU71</accession>
<dbReference type="Proteomes" id="UP000193553">
    <property type="component" value="Unassembled WGS sequence"/>
</dbReference>
<feature type="region of interest" description="Disordered" evidence="1">
    <location>
        <begin position="1"/>
        <end position="87"/>
    </location>
</feature>
<dbReference type="AlphaFoldDB" id="A0A1X3DU71"/>